<name>A0A1C6T3Z8_9ACTN</name>
<organism evidence="2 3">
    <name type="scientific">Micromonospora nigra</name>
    <dbReference type="NCBI Taxonomy" id="145857"/>
    <lineage>
        <taxon>Bacteria</taxon>
        <taxon>Bacillati</taxon>
        <taxon>Actinomycetota</taxon>
        <taxon>Actinomycetes</taxon>
        <taxon>Micromonosporales</taxon>
        <taxon>Micromonosporaceae</taxon>
        <taxon>Micromonospora</taxon>
    </lineage>
</organism>
<proteinExistence type="predicted"/>
<dbReference type="RefSeq" id="WP_091089215.1">
    <property type="nucleotide sequence ID" value="NZ_FMHT01000003.1"/>
</dbReference>
<feature type="domain" description="DUF4158" evidence="1">
    <location>
        <begin position="7"/>
        <end position="110"/>
    </location>
</feature>
<dbReference type="OrthoDB" id="3538665at2"/>
<dbReference type="EMBL" id="FMHT01000003">
    <property type="protein sequence ID" value="SCL36302.1"/>
    <property type="molecule type" value="Genomic_DNA"/>
</dbReference>
<reference evidence="2 3" key="1">
    <citation type="submission" date="2016-06" db="EMBL/GenBank/DDBJ databases">
        <authorList>
            <person name="Kjaerup R.B."/>
            <person name="Dalgaard T.S."/>
            <person name="Juul-Madsen H.R."/>
        </authorList>
    </citation>
    <scope>NUCLEOTIDE SEQUENCE [LARGE SCALE GENOMIC DNA]</scope>
    <source>
        <strain evidence="2 3">DSM 43818</strain>
    </source>
</reference>
<evidence type="ECO:0000313" key="3">
    <source>
        <dbReference type="Proteomes" id="UP000199699"/>
    </source>
</evidence>
<accession>A0A1C6T3Z8</accession>
<dbReference type="InterPro" id="IPR025296">
    <property type="entry name" value="DUF4158"/>
</dbReference>
<keyword evidence="3" id="KW-1185">Reference proteome</keyword>
<evidence type="ECO:0000313" key="2">
    <source>
        <dbReference type="EMBL" id="SCL36302.1"/>
    </source>
</evidence>
<sequence>MSSTVSFLSQAEMDGFGRYAETPPNREALERVFFLDDADRELVAEYLGAHSRLGFALQLVTVRQVGRFLPDPLDVPSAVVDYVAVQLQIEDPSCVKRYLERRNTRYEHQAARPVVWWSWPRSPLSWAFG</sequence>
<dbReference type="AlphaFoldDB" id="A0A1C6T3Z8"/>
<protein>
    <recommendedName>
        <fullName evidence="1">DUF4158 domain-containing protein</fullName>
    </recommendedName>
</protein>
<dbReference type="Proteomes" id="UP000199699">
    <property type="component" value="Unassembled WGS sequence"/>
</dbReference>
<dbReference type="Pfam" id="PF13700">
    <property type="entry name" value="DUF4158"/>
    <property type="match status" value="1"/>
</dbReference>
<evidence type="ECO:0000259" key="1">
    <source>
        <dbReference type="Pfam" id="PF13700"/>
    </source>
</evidence>
<gene>
    <name evidence="2" type="ORF">GA0070616_5452</name>
</gene>